<dbReference type="SMART" id="SM00331">
    <property type="entry name" value="PP2C_SIG"/>
    <property type="match status" value="1"/>
</dbReference>
<dbReference type="RefSeq" id="WP_260796529.1">
    <property type="nucleotide sequence ID" value="NZ_CP093313.1"/>
</dbReference>
<dbReference type="InterPro" id="IPR036457">
    <property type="entry name" value="PPM-type-like_dom_sf"/>
</dbReference>
<keyword evidence="1" id="KW-0378">Hydrolase</keyword>
<dbReference type="SUPFAM" id="SSF81606">
    <property type="entry name" value="PP2C-like"/>
    <property type="match status" value="1"/>
</dbReference>
<dbReference type="PANTHER" id="PTHR43156">
    <property type="entry name" value="STAGE II SPORULATION PROTEIN E-RELATED"/>
    <property type="match status" value="1"/>
</dbReference>
<proteinExistence type="predicted"/>
<dbReference type="AlphaFoldDB" id="A0A9J7BVJ2"/>
<dbReference type="PANTHER" id="PTHR43156:SF2">
    <property type="entry name" value="STAGE II SPORULATION PROTEIN E"/>
    <property type="match status" value="1"/>
</dbReference>
<evidence type="ECO:0000313" key="4">
    <source>
        <dbReference type="EMBL" id="UWZ86892.1"/>
    </source>
</evidence>
<feature type="transmembrane region" description="Helical" evidence="2">
    <location>
        <begin position="15"/>
        <end position="36"/>
    </location>
</feature>
<reference evidence="4" key="1">
    <citation type="submission" date="2021-04" db="EMBL/GenBank/DDBJ databases">
        <title>Phylogenetic analysis of Acidobacteriaceae.</title>
        <authorList>
            <person name="Qiu L."/>
            <person name="Zhang Q."/>
        </authorList>
    </citation>
    <scope>NUCLEOTIDE SEQUENCE</scope>
    <source>
        <strain evidence="4">DSM 25168</strain>
    </source>
</reference>
<keyword evidence="5" id="KW-1185">Reference proteome</keyword>
<protein>
    <submittedName>
        <fullName evidence="4">Serine/threonine-protein phosphatase</fullName>
    </submittedName>
</protein>
<dbReference type="EMBL" id="CP093313">
    <property type="protein sequence ID" value="UWZ86892.1"/>
    <property type="molecule type" value="Genomic_DNA"/>
</dbReference>
<dbReference type="Proteomes" id="UP001059380">
    <property type="component" value="Chromosome"/>
</dbReference>
<dbReference type="InterPro" id="IPR001932">
    <property type="entry name" value="PPM-type_phosphatase-like_dom"/>
</dbReference>
<feature type="domain" description="PPM-type phosphatase" evidence="3">
    <location>
        <begin position="148"/>
        <end position="346"/>
    </location>
</feature>
<accession>A0A9J7BVJ2</accession>
<dbReference type="Pfam" id="PF07228">
    <property type="entry name" value="SpoIIE"/>
    <property type="match status" value="1"/>
</dbReference>
<gene>
    <name evidence="4" type="ORF">MOP44_13300</name>
</gene>
<keyword evidence="2" id="KW-1133">Transmembrane helix</keyword>
<sequence>MMWTLPPLLRLPVSVGNFIFTLINLPFTLMPVILLIQGFRRGHPDARLLLIPVLLNTIANWINDALWAIATRGGTWIVPYRTFWNRTFSWPFNFGLYELSIAILLLAILAVVVLRFARSRREEEHMRGELEAARAVQQVLIPDAIPTIPEFAIESVYKPAGEVGGDFFQILATPQGGVLVVIGDVSGKGMPAAMTVSLLVGTFRTLAHFTQSPGEILRAMNQRMLARSAGGFTTCLVLRVDADGALTVANAGHLAPYADAQELQIENGLPLGSMADAQYTESQFKLPPRGRLTLMTDGIVEARNKSGELFGFERAAKLSSEPAERVAEAAQRFGQEDDITVLTISRAASAEEVPGATRRSASLTMSVESNEAI</sequence>
<evidence type="ECO:0000256" key="1">
    <source>
        <dbReference type="ARBA" id="ARBA00022801"/>
    </source>
</evidence>
<dbReference type="Gene3D" id="3.60.40.10">
    <property type="entry name" value="PPM-type phosphatase domain"/>
    <property type="match status" value="1"/>
</dbReference>
<organism evidence="4 5">
    <name type="scientific">Occallatibacter riparius</name>
    <dbReference type="NCBI Taxonomy" id="1002689"/>
    <lineage>
        <taxon>Bacteria</taxon>
        <taxon>Pseudomonadati</taxon>
        <taxon>Acidobacteriota</taxon>
        <taxon>Terriglobia</taxon>
        <taxon>Terriglobales</taxon>
        <taxon>Acidobacteriaceae</taxon>
        <taxon>Occallatibacter</taxon>
    </lineage>
</organism>
<name>A0A9J7BVJ2_9BACT</name>
<evidence type="ECO:0000259" key="3">
    <source>
        <dbReference type="SMART" id="SM00331"/>
    </source>
</evidence>
<keyword evidence="2" id="KW-0812">Transmembrane</keyword>
<dbReference type="GO" id="GO:0016791">
    <property type="term" value="F:phosphatase activity"/>
    <property type="evidence" value="ECO:0007669"/>
    <property type="project" value="TreeGrafter"/>
</dbReference>
<dbReference type="InterPro" id="IPR052016">
    <property type="entry name" value="Bact_Sigma-Reg"/>
</dbReference>
<evidence type="ECO:0000313" key="5">
    <source>
        <dbReference type="Proteomes" id="UP001059380"/>
    </source>
</evidence>
<feature type="transmembrane region" description="Helical" evidence="2">
    <location>
        <begin position="48"/>
        <end position="70"/>
    </location>
</feature>
<keyword evidence="2" id="KW-0472">Membrane</keyword>
<dbReference type="KEGG" id="orp:MOP44_13300"/>
<feature type="transmembrane region" description="Helical" evidence="2">
    <location>
        <begin position="90"/>
        <end position="117"/>
    </location>
</feature>
<evidence type="ECO:0000256" key="2">
    <source>
        <dbReference type="SAM" id="Phobius"/>
    </source>
</evidence>